<keyword evidence="1" id="KW-1133">Transmembrane helix</keyword>
<dbReference type="Proteomes" id="UP001235840">
    <property type="component" value="Unassembled WGS sequence"/>
</dbReference>
<accession>A0ABT9VUV2</accession>
<dbReference type="EMBL" id="JAUSTY010000002">
    <property type="protein sequence ID" value="MDQ0164744.1"/>
    <property type="molecule type" value="Genomic_DNA"/>
</dbReference>
<evidence type="ECO:0000313" key="3">
    <source>
        <dbReference type="Proteomes" id="UP001235840"/>
    </source>
</evidence>
<gene>
    <name evidence="2" type="ORF">J2S11_000644</name>
</gene>
<evidence type="ECO:0000313" key="2">
    <source>
        <dbReference type="EMBL" id="MDQ0164744.1"/>
    </source>
</evidence>
<feature type="transmembrane region" description="Helical" evidence="1">
    <location>
        <begin position="135"/>
        <end position="158"/>
    </location>
</feature>
<keyword evidence="1" id="KW-0812">Transmembrane</keyword>
<keyword evidence="3" id="KW-1185">Reference proteome</keyword>
<evidence type="ECO:0000256" key="1">
    <source>
        <dbReference type="SAM" id="Phobius"/>
    </source>
</evidence>
<feature type="transmembrane region" description="Helical" evidence="1">
    <location>
        <begin position="36"/>
        <end position="59"/>
    </location>
</feature>
<proteinExistence type="predicted"/>
<keyword evidence="1" id="KW-0472">Membrane</keyword>
<dbReference type="RefSeq" id="WP_307390808.1">
    <property type="nucleotide sequence ID" value="NZ_BAAADK010000018.1"/>
</dbReference>
<organism evidence="2 3">
    <name type="scientific">Caldalkalibacillus horti</name>
    <dbReference type="NCBI Taxonomy" id="77523"/>
    <lineage>
        <taxon>Bacteria</taxon>
        <taxon>Bacillati</taxon>
        <taxon>Bacillota</taxon>
        <taxon>Bacilli</taxon>
        <taxon>Bacillales</taxon>
        <taxon>Bacillaceae</taxon>
        <taxon>Caldalkalibacillus</taxon>
    </lineage>
</organism>
<comment type="caution">
    <text evidence="2">The sequence shown here is derived from an EMBL/GenBank/DDBJ whole genome shotgun (WGS) entry which is preliminary data.</text>
</comment>
<evidence type="ECO:0008006" key="4">
    <source>
        <dbReference type="Google" id="ProtNLM"/>
    </source>
</evidence>
<dbReference type="Pfam" id="PF20589">
    <property type="entry name" value="DUF6790"/>
    <property type="match status" value="1"/>
</dbReference>
<protein>
    <recommendedName>
        <fullName evidence="4">Yip1 domain-containing protein</fullName>
    </recommendedName>
</protein>
<dbReference type="InterPro" id="IPR046740">
    <property type="entry name" value="DUF6790"/>
</dbReference>
<sequence>MSMWFLALWGMGLISALVHLFIVGFPENISETSTIILLHQFIVTFGLVGIIGVIVNIVYAESTAKKLGWPGGLFQIKYGFSQLGLGIMGVMAIWFGGTFWLGVIVSMYIYGLSGLWSHTYIMVQNKKADADSVGNIIMCLLYMAFLTILSILAGDIWVTGSML</sequence>
<name>A0ABT9VUV2_9BACI</name>
<feature type="transmembrane region" description="Helical" evidence="1">
    <location>
        <begin position="80"/>
        <end position="101"/>
    </location>
</feature>
<reference evidence="2 3" key="1">
    <citation type="submission" date="2023-07" db="EMBL/GenBank/DDBJ databases">
        <title>Genomic Encyclopedia of Type Strains, Phase IV (KMG-IV): sequencing the most valuable type-strain genomes for metagenomic binning, comparative biology and taxonomic classification.</title>
        <authorList>
            <person name="Goeker M."/>
        </authorList>
    </citation>
    <scope>NUCLEOTIDE SEQUENCE [LARGE SCALE GENOMIC DNA]</scope>
    <source>
        <strain evidence="2 3">DSM 12751</strain>
    </source>
</reference>